<comment type="caution">
    <text evidence="2">The sequence shown here is derived from an EMBL/GenBank/DDBJ whole genome shotgun (WGS) entry which is preliminary data.</text>
</comment>
<dbReference type="Proteomes" id="UP000264541">
    <property type="component" value="Unassembled WGS sequence"/>
</dbReference>
<name>A0A372LQS3_9BACI</name>
<dbReference type="Gene3D" id="1.10.10.10">
    <property type="entry name" value="Winged helix-like DNA-binding domain superfamily/Winged helix DNA-binding domain"/>
    <property type="match status" value="1"/>
</dbReference>
<dbReference type="AlphaFoldDB" id="A0A372LQS3"/>
<dbReference type="InterPro" id="IPR036390">
    <property type="entry name" value="WH_DNA-bd_sf"/>
</dbReference>
<protein>
    <submittedName>
        <fullName evidence="2">HTH domain-containing protein</fullName>
    </submittedName>
</protein>
<organism evidence="2 3">
    <name type="scientific">Peribacillus saganii</name>
    <dbReference type="NCBI Taxonomy" id="2303992"/>
    <lineage>
        <taxon>Bacteria</taxon>
        <taxon>Bacillati</taxon>
        <taxon>Bacillota</taxon>
        <taxon>Bacilli</taxon>
        <taxon>Bacillales</taxon>
        <taxon>Bacillaceae</taxon>
        <taxon>Peribacillus</taxon>
    </lineage>
</organism>
<keyword evidence="3" id="KW-1185">Reference proteome</keyword>
<reference evidence="2 3" key="1">
    <citation type="submission" date="2018-08" db="EMBL/GenBank/DDBJ databases">
        <title>Bacillus chawlae sp. nov., Bacillus glennii sp. nov., and Bacillus saganii sp. nov. Isolated from the Vehicle Assembly Building at Kennedy Space Center where the Viking Spacecraft were Assembled.</title>
        <authorList>
            <person name="Seuylemezian A."/>
            <person name="Vaishampayan P."/>
        </authorList>
    </citation>
    <scope>NUCLEOTIDE SEQUENCE [LARGE SCALE GENOMIC DNA]</scope>
    <source>
        <strain evidence="2 3">V47-23a</strain>
    </source>
</reference>
<sequence length="76" mass="9119">MNKRQKQIIHILSGKEDKEFITINQIAKMLDCSEKTVRNDFKQIGYKKNFRQLLLENRTSGSESILPEMRRRDYFP</sequence>
<dbReference type="InterPro" id="IPR013196">
    <property type="entry name" value="HTH_11"/>
</dbReference>
<dbReference type="EMBL" id="QVTE01000019">
    <property type="protein sequence ID" value="RFU69960.1"/>
    <property type="molecule type" value="Genomic_DNA"/>
</dbReference>
<gene>
    <name evidence="2" type="ORF">D0469_08430</name>
</gene>
<dbReference type="RefSeq" id="WP_117326315.1">
    <property type="nucleotide sequence ID" value="NZ_QVTE01000019.1"/>
</dbReference>
<dbReference type="OrthoDB" id="3175596at2"/>
<dbReference type="SUPFAM" id="SSF46785">
    <property type="entry name" value="Winged helix' DNA-binding domain"/>
    <property type="match status" value="1"/>
</dbReference>
<evidence type="ECO:0000259" key="1">
    <source>
        <dbReference type="Pfam" id="PF08279"/>
    </source>
</evidence>
<evidence type="ECO:0000313" key="2">
    <source>
        <dbReference type="EMBL" id="RFU69960.1"/>
    </source>
</evidence>
<feature type="domain" description="Helix-turn-helix type 11" evidence="1">
    <location>
        <begin position="4"/>
        <end position="44"/>
    </location>
</feature>
<evidence type="ECO:0000313" key="3">
    <source>
        <dbReference type="Proteomes" id="UP000264541"/>
    </source>
</evidence>
<proteinExistence type="predicted"/>
<dbReference type="InterPro" id="IPR036388">
    <property type="entry name" value="WH-like_DNA-bd_sf"/>
</dbReference>
<accession>A0A372LQS3</accession>
<dbReference type="Pfam" id="PF08279">
    <property type="entry name" value="HTH_11"/>
    <property type="match status" value="1"/>
</dbReference>